<evidence type="ECO:0008006" key="3">
    <source>
        <dbReference type="Google" id="ProtNLM"/>
    </source>
</evidence>
<accession>A0AAW4RPN3</accession>
<gene>
    <name evidence="1" type="ORF">Xseb_19040</name>
</gene>
<dbReference type="AlphaFoldDB" id="A0AAW4RPN3"/>
<protein>
    <recommendedName>
        <fullName evidence="3">IS4 family transposase</fullName>
    </recommendedName>
</protein>
<proteinExistence type="predicted"/>
<comment type="caution">
    <text evidence="1">The sequence shown here is derived from an EMBL/GenBank/DDBJ whole genome shotgun (WGS) entry which is preliminary data.</text>
</comment>
<evidence type="ECO:0000313" key="1">
    <source>
        <dbReference type="EMBL" id="MBZ3926162.1"/>
    </source>
</evidence>
<evidence type="ECO:0000313" key="2">
    <source>
        <dbReference type="Proteomes" id="UP000825388"/>
    </source>
</evidence>
<reference evidence="1" key="1">
    <citation type="submission" date="2015-12" db="EMBL/GenBank/DDBJ databases">
        <authorList>
            <person name="Bansal K."/>
            <person name="Midha S."/>
            <person name="Patil P.B."/>
        </authorList>
    </citation>
    <scope>NUCLEOTIDE SEQUENCE</scope>
    <source>
        <strain evidence="1">LMG867</strain>
    </source>
</reference>
<dbReference type="Proteomes" id="UP000825388">
    <property type="component" value="Unassembled WGS sequence"/>
</dbReference>
<sequence>MIDPVLKDYLDACDEHLSGHEQQFSSGLGLLLLAELAADAGERRPAGGEHDYTPLRVLVEQVLPGSEAFEPTGLRP</sequence>
<name>A0AAW4RPN3_XANCI</name>
<dbReference type="EMBL" id="LOKL01000153">
    <property type="protein sequence ID" value="MBZ3926162.1"/>
    <property type="molecule type" value="Genomic_DNA"/>
</dbReference>
<dbReference type="RefSeq" id="WP_089113668.1">
    <property type="nucleotide sequence ID" value="NZ_LOKL01000153.1"/>
</dbReference>
<organism evidence="1 2">
    <name type="scientific">Xanthomonas citri pv. sesbaniae</name>
    <dbReference type="NCBI Taxonomy" id="473425"/>
    <lineage>
        <taxon>Bacteria</taxon>
        <taxon>Pseudomonadati</taxon>
        <taxon>Pseudomonadota</taxon>
        <taxon>Gammaproteobacteria</taxon>
        <taxon>Lysobacterales</taxon>
        <taxon>Lysobacteraceae</taxon>
        <taxon>Xanthomonas</taxon>
    </lineage>
</organism>